<dbReference type="CDD" id="cd02201">
    <property type="entry name" value="FtsZ_type1"/>
    <property type="match status" value="1"/>
</dbReference>
<evidence type="ECO:0000256" key="4">
    <source>
        <dbReference type="HAMAP-Rule" id="MF_00909"/>
    </source>
</evidence>
<dbReference type="RefSeq" id="WP_285763207.1">
    <property type="nucleotide sequence ID" value="NZ_BSYJ01000002.1"/>
</dbReference>
<feature type="binding site" evidence="4">
    <location>
        <position position="139"/>
    </location>
    <ligand>
        <name>GTP</name>
        <dbReference type="ChEBI" id="CHEBI:37565"/>
    </ligand>
</feature>
<dbReference type="InterPro" id="IPR018316">
    <property type="entry name" value="Tubulin/FtsZ_2-layer-sand-dom"/>
</dbReference>
<dbReference type="Pfam" id="PF00091">
    <property type="entry name" value="Tubulin"/>
    <property type="match status" value="1"/>
</dbReference>
<dbReference type="InterPro" id="IPR003008">
    <property type="entry name" value="Tubulin_FtsZ_GTPase"/>
</dbReference>
<keyword evidence="2 4" id="KW-0547">Nucleotide-binding</keyword>
<dbReference type="EMBL" id="BSYJ01000002">
    <property type="protein sequence ID" value="GMG86652.1"/>
    <property type="molecule type" value="Genomic_DNA"/>
</dbReference>
<evidence type="ECO:0000259" key="8">
    <source>
        <dbReference type="SMART" id="SM00864"/>
    </source>
</evidence>
<dbReference type="HAMAP" id="MF_00909">
    <property type="entry name" value="FtsZ"/>
    <property type="match status" value="1"/>
</dbReference>
<feature type="binding site" evidence="4">
    <location>
        <position position="187"/>
    </location>
    <ligand>
        <name>GTP</name>
        <dbReference type="ChEBI" id="CHEBI:37565"/>
    </ligand>
</feature>
<keyword evidence="4 6" id="KW-0717">Septation</keyword>
<dbReference type="PROSITE" id="PS01134">
    <property type="entry name" value="FTSZ_1"/>
    <property type="match status" value="1"/>
</dbReference>
<evidence type="ECO:0000256" key="3">
    <source>
        <dbReference type="ARBA" id="ARBA00023134"/>
    </source>
</evidence>
<feature type="domain" description="Tubulin/FtsZ GTPase" evidence="8">
    <location>
        <begin position="13"/>
        <end position="205"/>
    </location>
</feature>
<feature type="binding site" evidence="4">
    <location>
        <position position="143"/>
    </location>
    <ligand>
        <name>GTP</name>
        <dbReference type="ChEBI" id="CHEBI:37565"/>
    </ligand>
</feature>
<proteinExistence type="inferred from homology"/>
<dbReference type="SMART" id="SM00864">
    <property type="entry name" value="Tubulin"/>
    <property type="match status" value="1"/>
</dbReference>
<dbReference type="Pfam" id="PF12327">
    <property type="entry name" value="FtsZ_C"/>
    <property type="match status" value="1"/>
</dbReference>
<dbReference type="InterPro" id="IPR020805">
    <property type="entry name" value="Cell_div_FtsZ_CS"/>
</dbReference>
<comment type="caution">
    <text evidence="10">The sequence shown here is derived from an EMBL/GenBank/DDBJ whole genome shotgun (WGS) entry which is preliminary data.</text>
</comment>
<dbReference type="PROSITE" id="PS01135">
    <property type="entry name" value="FTSZ_2"/>
    <property type="match status" value="1"/>
</dbReference>
<evidence type="ECO:0000256" key="6">
    <source>
        <dbReference type="RuleBase" id="RU000631"/>
    </source>
</evidence>
<keyword evidence="3 4" id="KW-0342">GTP-binding</keyword>
<evidence type="ECO:0000313" key="11">
    <source>
        <dbReference type="Proteomes" id="UP001224392"/>
    </source>
</evidence>
<evidence type="ECO:0000313" key="10">
    <source>
        <dbReference type="EMBL" id="GMG86652.1"/>
    </source>
</evidence>
<feature type="binding site" evidence="4">
    <location>
        <begin position="108"/>
        <end position="110"/>
    </location>
    <ligand>
        <name>GTP</name>
        <dbReference type="ChEBI" id="CHEBI:37565"/>
    </ligand>
</feature>
<keyword evidence="4" id="KW-0963">Cytoplasm</keyword>
<dbReference type="InterPro" id="IPR037103">
    <property type="entry name" value="Tubulin/FtsZ-like_C"/>
</dbReference>
<reference evidence="10 11" key="1">
    <citation type="submission" date="2023-04" db="EMBL/GenBank/DDBJ databases">
        <title>Marinobulbifer ophiurae gen. nov., sp. Nov., isolate from tissue of brittle star Ophioplocus japonicus.</title>
        <authorList>
            <person name="Kawano K."/>
            <person name="Sawayama S."/>
            <person name="Nakagawa S."/>
        </authorList>
    </citation>
    <scope>NUCLEOTIDE SEQUENCE [LARGE SCALE GENOMIC DNA]</scope>
    <source>
        <strain evidence="10 11">NKW57</strain>
    </source>
</reference>
<dbReference type="PANTHER" id="PTHR30314:SF3">
    <property type="entry name" value="MITOCHONDRIAL DIVISION PROTEIN FSZA"/>
    <property type="match status" value="1"/>
</dbReference>
<keyword evidence="11" id="KW-1185">Reference proteome</keyword>
<protein>
    <recommendedName>
        <fullName evidence="4 5">Cell division protein FtsZ</fullName>
    </recommendedName>
</protein>
<evidence type="ECO:0000256" key="5">
    <source>
        <dbReference type="NCBIfam" id="TIGR00065"/>
    </source>
</evidence>
<evidence type="ECO:0000256" key="7">
    <source>
        <dbReference type="SAM" id="MobiDB-lite"/>
    </source>
</evidence>
<dbReference type="InterPro" id="IPR008280">
    <property type="entry name" value="Tub_FtsZ_C"/>
</dbReference>
<feature type="region of interest" description="Disordered" evidence="7">
    <location>
        <begin position="331"/>
        <end position="399"/>
    </location>
</feature>
<keyword evidence="4 6" id="KW-0131">Cell cycle</keyword>
<dbReference type="InterPro" id="IPR000158">
    <property type="entry name" value="Cell_div_FtsZ"/>
</dbReference>
<dbReference type="NCBIfam" id="TIGR00065">
    <property type="entry name" value="ftsZ"/>
    <property type="match status" value="1"/>
</dbReference>
<accession>A0ABQ6LXA9</accession>
<dbReference type="Gene3D" id="3.30.1330.20">
    <property type="entry name" value="Tubulin/FtsZ, C-terminal domain"/>
    <property type="match status" value="1"/>
</dbReference>
<evidence type="ECO:0000256" key="1">
    <source>
        <dbReference type="ARBA" id="ARBA00009690"/>
    </source>
</evidence>
<comment type="similarity">
    <text evidence="1 4 6">Belongs to the FtsZ family.</text>
</comment>
<comment type="subunit">
    <text evidence="4">Homodimer. Polymerizes to form a dynamic ring structure in a strictly GTP-dependent manner. Interacts directly with several other division proteins.</text>
</comment>
<feature type="domain" description="Tubulin/FtsZ 2-layer sandwich" evidence="9">
    <location>
        <begin position="207"/>
        <end position="329"/>
    </location>
</feature>
<evidence type="ECO:0000259" key="9">
    <source>
        <dbReference type="SMART" id="SM00865"/>
    </source>
</evidence>
<dbReference type="InterPro" id="IPR024757">
    <property type="entry name" value="FtsZ_C"/>
</dbReference>
<feature type="binding site" evidence="4">
    <location>
        <begin position="21"/>
        <end position="25"/>
    </location>
    <ligand>
        <name>GTP</name>
        <dbReference type="ChEBI" id="CHEBI:37565"/>
    </ligand>
</feature>
<evidence type="ECO:0000256" key="2">
    <source>
        <dbReference type="ARBA" id="ARBA00022741"/>
    </source>
</evidence>
<sequence>MFELVDSIPENAVIKVVGVGGGGGNAVQHMIVSQVEGVDFICANTDAQALNRVENCTILQLGNEITKGLGAGANPEVGRQAALEDRERIAEVLSGADMVFITAGMGGGTGTGAAPIVAEIARELGILTVAVVTRPFVFEGKKRAAVADEGMRELQGAVDSLITIPNERLIEVLGNKVSLKAAFQEANNVLLGAVQGVADLIIRPGIINVDFADVRTVMSEMGMAMMGTGSATGEDRARVAAEKAVRSPLLDNINLEGARGILVNIITGTAEGCELGLGEFSEVGDLVGEFASPEATVVVGTAVDESLGEELRVTVVATGLGEVVAAAPARPQKVVDNTRAPARPSRDAHDQTAARQQAPERQPVTDRRQPVTSQQNPLGGAEPDMEYLDIPAFLRRQAD</sequence>
<dbReference type="SMART" id="SM00865">
    <property type="entry name" value="Tubulin_C"/>
    <property type="match status" value="1"/>
</dbReference>
<gene>
    <name evidence="4 10" type="primary">ftsZ</name>
    <name evidence="10" type="ORF">MNKW57_09730</name>
</gene>
<dbReference type="InterPro" id="IPR045061">
    <property type="entry name" value="FtsZ/CetZ"/>
</dbReference>
<organism evidence="10 11">
    <name type="scientific">Biformimicrobium ophioploci</name>
    <dbReference type="NCBI Taxonomy" id="3036711"/>
    <lineage>
        <taxon>Bacteria</taxon>
        <taxon>Pseudomonadati</taxon>
        <taxon>Pseudomonadota</taxon>
        <taxon>Gammaproteobacteria</taxon>
        <taxon>Cellvibrionales</taxon>
        <taxon>Microbulbiferaceae</taxon>
        <taxon>Biformimicrobium</taxon>
    </lineage>
</organism>
<dbReference type="PRINTS" id="PR00423">
    <property type="entry name" value="CELLDVISFTSZ"/>
</dbReference>
<dbReference type="SUPFAM" id="SSF55307">
    <property type="entry name" value="Tubulin C-terminal domain-like"/>
    <property type="match status" value="1"/>
</dbReference>
<dbReference type="InterPro" id="IPR036525">
    <property type="entry name" value="Tubulin/FtsZ_GTPase_sf"/>
</dbReference>
<dbReference type="SUPFAM" id="SSF52490">
    <property type="entry name" value="Tubulin nucleotide-binding domain-like"/>
    <property type="match status" value="1"/>
</dbReference>
<dbReference type="GO" id="GO:0051301">
    <property type="term" value="P:cell division"/>
    <property type="evidence" value="ECO:0007669"/>
    <property type="project" value="UniProtKB-KW"/>
</dbReference>
<comment type="function">
    <text evidence="4 6">Essential cell division protein that forms a contractile ring structure (Z ring) at the future cell division site. The regulation of the ring assembly controls the timing and the location of cell division. One of the functions of the FtsZ ring is to recruit other cell division proteins to the septum to produce a new cell wall between the dividing cells. Binds GTP and shows GTPase activity.</text>
</comment>
<dbReference type="Gene3D" id="3.40.50.1440">
    <property type="entry name" value="Tubulin/FtsZ, GTPase domain"/>
    <property type="match status" value="1"/>
</dbReference>
<dbReference type="PANTHER" id="PTHR30314">
    <property type="entry name" value="CELL DIVISION PROTEIN FTSZ-RELATED"/>
    <property type="match status" value="1"/>
</dbReference>
<keyword evidence="4 6" id="KW-0132">Cell division</keyword>
<name>A0ABQ6LXA9_9GAMM</name>
<dbReference type="Proteomes" id="UP001224392">
    <property type="component" value="Unassembled WGS sequence"/>
</dbReference>
<comment type="subcellular location">
    <subcellularLocation>
        <location evidence="4">Cytoplasm</location>
    </subcellularLocation>
    <text evidence="4">Assembles at midcell at the inner surface of the cytoplasmic membrane.</text>
</comment>